<protein>
    <recommendedName>
        <fullName evidence="1">N-acetyltransferase domain-containing protein</fullName>
    </recommendedName>
</protein>
<organism evidence="2 3">
    <name type="scientific">Penicillium subrubescens</name>
    <dbReference type="NCBI Taxonomy" id="1316194"/>
    <lineage>
        <taxon>Eukaryota</taxon>
        <taxon>Fungi</taxon>
        <taxon>Dikarya</taxon>
        <taxon>Ascomycota</taxon>
        <taxon>Pezizomycotina</taxon>
        <taxon>Eurotiomycetes</taxon>
        <taxon>Eurotiomycetidae</taxon>
        <taxon>Eurotiales</taxon>
        <taxon>Aspergillaceae</taxon>
        <taxon>Penicillium</taxon>
    </lineage>
</organism>
<evidence type="ECO:0000313" key="3">
    <source>
        <dbReference type="Proteomes" id="UP000186955"/>
    </source>
</evidence>
<reference evidence="2 3" key="1">
    <citation type="submission" date="2016-10" db="EMBL/GenBank/DDBJ databases">
        <title>Genome sequence of the ascomycete fungus Penicillium subrubescens.</title>
        <authorList>
            <person name="De Vries R.P."/>
            <person name="Peng M."/>
            <person name="Dilokpimol A."/>
            <person name="Hilden K."/>
            <person name="Makela M.R."/>
            <person name="Grigoriev I."/>
            <person name="Riley R."/>
            <person name="Granchi Z."/>
        </authorList>
    </citation>
    <scope>NUCLEOTIDE SEQUENCE [LARGE SCALE GENOMIC DNA]</scope>
    <source>
        <strain evidence="2 3">CBS 132785</strain>
    </source>
</reference>
<dbReference type="STRING" id="1316194.A0A1Q5UI41"/>
<dbReference type="PROSITE" id="PS51186">
    <property type="entry name" value="GNAT"/>
    <property type="match status" value="1"/>
</dbReference>
<dbReference type="InterPro" id="IPR051531">
    <property type="entry name" value="N-acetyltransferase"/>
</dbReference>
<dbReference type="OrthoDB" id="630895at2759"/>
<sequence length="209" mass="23096">MTTEPASSPFPSEFAISTSRLRIHPFDPDNLSHCEFLVQLWNTDDFTKSCGRTGIDTPEKAAAFIRWRVFADYARNRHGQFLVSLVEASQAPKLIGCVSLMKGAPPGPHYLAPDIGYTILPDESGKGYATEAAKGLLEYARVELDIHTAFGFCSATDLRSRRVLEKIGMDYRGVAALWVFGGKESAVYALPGMDKDLGIYNLTEDLRDK</sequence>
<dbReference type="Proteomes" id="UP000186955">
    <property type="component" value="Unassembled WGS sequence"/>
</dbReference>
<dbReference type="GO" id="GO:0016747">
    <property type="term" value="F:acyltransferase activity, transferring groups other than amino-acyl groups"/>
    <property type="evidence" value="ECO:0007669"/>
    <property type="project" value="InterPro"/>
</dbReference>
<comment type="caution">
    <text evidence="2">The sequence shown here is derived from an EMBL/GenBank/DDBJ whole genome shotgun (WGS) entry which is preliminary data.</text>
</comment>
<accession>A0A1Q5UI41</accession>
<feature type="domain" description="N-acetyltransferase" evidence="1">
    <location>
        <begin position="21"/>
        <end position="194"/>
    </location>
</feature>
<dbReference type="PANTHER" id="PTHR43792:SF16">
    <property type="entry name" value="N-ACETYLTRANSFERASE DOMAIN-CONTAINING PROTEIN"/>
    <property type="match status" value="1"/>
</dbReference>
<dbReference type="PANTHER" id="PTHR43792">
    <property type="entry name" value="GNAT FAMILY, PUTATIVE (AFU_ORTHOLOGUE AFUA_3G00765)-RELATED-RELATED"/>
    <property type="match status" value="1"/>
</dbReference>
<evidence type="ECO:0000313" key="2">
    <source>
        <dbReference type="EMBL" id="OKP12146.1"/>
    </source>
</evidence>
<dbReference type="Gene3D" id="3.40.630.30">
    <property type="match status" value="1"/>
</dbReference>
<dbReference type="InterPro" id="IPR016181">
    <property type="entry name" value="Acyl_CoA_acyltransferase"/>
</dbReference>
<dbReference type="SUPFAM" id="SSF55729">
    <property type="entry name" value="Acyl-CoA N-acyltransferases (Nat)"/>
    <property type="match status" value="1"/>
</dbReference>
<name>A0A1Q5UI41_9EURO</name>
<dbReference type="AlphaFoldDB" id="A0A1Q5UI41"/>
<proteinExistence type="predicted"/>
<dbReference type="InterPro" id="IPR000182">
    <property type="entry name" value="GNAT_dom"/>
</dbReference>
<dbReference type="Pfam" id="PF13302">
    <property type="entry name" value="Acetyltransf_3"/>
    <property type="match status" value="1"/>
</dbReference>
<gene>
    <name evidence="2" type="ORF">PENSUB_2306</name>
</gene>
<dbReference type="EMBL" id="MNBE01000245">
    <property type="protein sequence ID" value="OKP12146.1"/>
    <property type="molecule type" value="Genomic_DNA"/>
</dbReference>
<evidence type="ECO:0000259" key="1">
    <source>
        <dbReference type="PROSITE" id="PS51186"/>
    </source>
</evidence>
<keyword evidence="3" id="KW-1185">Reference proteome</keyword>